<feature type="transmembrane region" description="Helical" evidence="1">
    <location>
        <begin position="131"/>
        <end position="149"/>
    </location>
</feature>
<protein>
    <submittedName>
        <fullName evidence="2">Uncharacterized protein</fullName>
    </submittedName>
</protein>
<feature type="transmembrane region" description="Helical" evidence="1">
    <location>
        <begin position="364"/>
        <end position="384"/>
    </location>
</feature>
<evidence type="ECO:0000313" key="2">
    <source>
        <dbReference type="EMBL" id="GAT57116.1"/>
    </source>
</evidence>
<feature type="transmembrane region" description="Helical" evidence="1">
    <location>
        <begin position="282"/>
        <end position="310"/>
    </location>
</feature>
<feature type="transmembrane region" description="Helical" evidence="1">
    <location>
        <begin position="217"/>
        <end position="238"/>
    </location>
</feature>
<feature type="transmembrane region" description="Helical" evidence="1">
    <location>
        <begin position="331"/>
        <end position="352"/>
    </location>
</feature>
<keyword evidence="1" id="KW-0472">Membrane</keyword>
<proteinExistence type="predicted"/>
<dbReference type="EMBL" id="DF849392">
    <property type="protein sequence ID" value="GAT57116.1"/>
    <property type="molecule type" value="Genomic_DNA"/>
</dbReference>
<sequence>MRFRHPRVKLRAVGREATKRFVMRRLPGSAISTATKLNLYRLCSQWSSSYPGGQLGKLICPLASTGTPGLERQSWCLSLLLFPEIQGVNGPPLQGATRSHLRELGALPLHSVDRVAFLWYRQTLALLPKHWSNLTGIYLVLFVFCLRTLRRPRPSRMTYRRAFAIGVSAMFLFSTSHWILQLVNAGEFIALKLLEAKQHEQDFAAGKTRPAQMWNRINIAMGVFFVMNNIIADSIFVFRCYSIWGRKKRIIAVPILMLLISACLGLASVITCGQSNIAEFLYLTWIFPVSMLFSILTTALLVTLTAGRIWCIARSARAIMGPTVVRQYRTIMAMILESGALSLTPGILYLLLALTESSATDVVLAAMAQISGIAPTIIVVRVGLGNSINDSESFRGMAAEEGPVLDIRPFDEEKDMYL</sequence>
<keyword evidence="3" id="KW-1185">Reference proteome</keyword>
<feature type="transmembrane region" description="Helical" evidence="1">
    <location>
        <begin position="250"/>
        <end position="270"/>
    </location>
</feature>
<keyword evidence="1" id="KW-1133">Transmembrane helix</keyword>
<accession>A0ABQ0M4L6</accession>
<keyword evidence="1" id="KW-0812">Transmembrane</keyword>
<name>A0ABQ0M4L6_MYCCL</name>
<reference evidence="2" key="1">
    <citation type="submission" date="2014-09" db="EMBL/GenBank/DDBJ databases">
        <title>Genome sequence of the luminous mushroom Mycena chlorophos for searching fungal bioluminescence genes.</title>
        <authorList>
            <person name="Tanaka Y."/>
            <person name="Kasuga D."/>
            <person name="Oba Y."/>
            <person name="Hase S."/>
            <person name="Sato K."/>
            <person name="Oba Y."/>
            <person name="Sakakibara Y."/>
        </authorList>
    </citation>
    <scope>NUCLEOTIDE SEQUENCE</scope>
</reference>
<evidence type="ECO:0000256" key="1">
    <source>
        <dbReference type="SAM" id="Phobius"/>
    </source>
</evidence>
<organism evidence="2 3">
    <name type="scientific">Mycena chlorophos</name>
    <name type="common">Agaric fungus</name>
    <name type="synonym">Agaricus chlorophos</name>
    <dbReference type="NCBI Taxonomy" id="658473"/>
    <lineage>
        <taxon>Eukaryota</taxon>
        <taxon>Fungi</taxon>
        <taxon>Dikarya</taxon>
        <taxon>Basidiomycota</taxon>
        <taxon>Agaricomycotina</taxon>
        <taxon>Agaricomycetes</taxon>
        <taxon>Agaricomycetidae</taxon>
        <taxon>Agaricales</taxon>
        <taxon>Marasmiineae</taxon>
        <taxon>Mycenaceae</taxon>
        <taxon>Mycena</taxon>
    </lineage>
</organism>
<dbReference type="Proteomes" id="UP000815677">
    <property type="component" value="Unassembled WGS sequence"/>
</dbReference>
<evidence type="ECO:0000313" key="3">
    <source>
        <dbReference type="Proteomes" id="UP000815677"/>
    </source>
</evidence>
<gene>
    <name evidence="2" type="ORF">MCHLO_13692</name>
</gene>
<feature type="transmembrane region" description="Helical" evidence="1">
    <location>
        <begin position="161"/>
        <end position="180"/>
    </location>
</feature>